<keyword evidence="1" id="KW-1133">Transmembrane helix</keyword>
<keyword evidence="3" id="KW-1185">Reference proteome</keyword>
<proteinExistence type="predicted"/>
<evidence type="ECO:0000313" key="3">
    <source>
        <dbReference type="Proteomes" id="UP000266673"/>
    </source>
</evidence>
<reference evidence="2 3" key="1">
    <citation type="submission" date="2018-06" db="EMBL/GenBank/DDBJ databases">
        <title>Comparative genomics reveals the genomic features of Rhizophagus irregularis, R. cerebriforme, R. diaphanum and Gigaspora rosea, and their symbiotic lifestyle signature.</title>
        <authorList>
            <person name="Morin E."/>
            <person name="San Clemente H."/>
            <person name="Chen E.C.H."/>
            <person name="De La Providencia I."/>
            <person name="Hainaut M."/>
            <person name="Kuo A."/>
            <person name="Kohler A."/>
            <person name="Murat C."/>
            <person name="Tang N."/>
            <person name="Roy S."/>
            <person name="Loubradou J."/>
            <person name="Henrissat B."/>
            <person name="Grigoriev I.V."/>
            <person name="Corradi N."/>
            <person name="Roux C."/>
            <person name="Martin F.M."/>
        </authorList>
    </citation>
    <scope>NUCLEOTIDE SEQUENCE [LARGE SCALE GENOMIC DNA]</scope>
    <source>
        <strain evidence="2 3">DAOM 194757</strain>
    </source>
</reference>
<dbReference type="Proteomes" id="UP000266673">
    <property type="component" value="Unassembled WGS sequence"/>
</dbReference>
<organism evidence="2 3">
    <name type="scientific">Gigaspora rosea</name>
    <dbReference type="NCBI Taxonomy" id="44941"/>
    <lineage>
        <taxon>Eukaryota</taxon>
        <taxon>Fungi</taxon>
        <taxon>Fungi incertae sedis</taxon>
        <taxon>Mucoromycota</taxon>
        <taxon>Glomeromycotina</taxon>
        <taxon>Glomeromycetes</taxon>
        <taxon>Diversisporales</taxon>
        <taxon>Gigasporaceae</taxon>
        <taxon>Gigaspora</taxon>
    </lineage>
</organism>
<protein>
    <submittedName>
        <fullName evidence="2">Uncharacterized protein</fullName>
    </submittedName>
</protein>
<name>A0A397VCJ9_9GLOM</name>
<dbReference type="AlphaFoldDB" id="A0A397VCJ9"/>
<gene>
    <name evidence="2" type="ORF">C2G38_2081412</name>
</gene>
<keyword evidence="1" id="KW-0472">Membrane</keyword>
<accession>A0A397VCJ9</accession>
<feature type="transmembrane region" description="Helical" evidence="1">
    <location>
        <begin position="44"/>
        <end position="64"/>
    </location>
</feature>
<evidence type="ECO:0000313" key="2">
    <source>
        <dbReference type="EMBL" id="RIB20184.1"/>
    </source>
</evidence>
<evidence type="ECO:0000256" key="1">
    <source>
        <dbReference type="SAM" id="Phobius"/>
    </source>
</evidence>
<comment type="caution">
    <text evidence="2">The sequence shown here is derived from an EMBL/GenBank/DDBJ whole genome shotgun (WGS) entry which is preliminary data.</text>
</comment>
<sequence>MSVRIIAFSLATWTVSAGISIGNFCLLYFFFFNINGDFRKFLSSVWFLTVNVFVWLIIHFVFIVE</sequence>
<feature type="transmembrane region" description="Helical" evidence="1">
    <location>
        <begin position="6"/>
        <end position="32"/>
    </location>
</feature>
<dbReference type="EMBL" id="QKWP01000431">
    <property type="protein sequence ID" value="RIB20184.1"/>
    <property type="molecule type" value="Genomic_DNA"/>
</dbReference>
<keyword evidence="1" id="KW-0812">Transmembrane</keyword>